<keyword evidence="1" id="KW-0812">Transmembrane</keyword>
<feature type="transmembrane region" description="Helical" evidence="1">
    <location>
        <begin position="34"/>
        <end position="55"/>
    </location>
</feature>
<reference evidence="3" key="1">
    <citation type="submission" date="2017-04" db="EMBL/GenBank/DDBJ databases">
        <authorList>
            <person name="Varghese N."/>
            <person name="Submissions S."/>
        </authorList>
    </citation>
    <scope>NUCLEOTIDE SEQUENCE [LARGE SCALE GENOMIC DNA]</scope>
    <source>
        <strain evidence="3">VKM Ac-2121</strain>
    </source>
</reference>
<proteinExistence type="predicted"/>
<keyword evidence="3" id="KW-1185">Reference proteome</keyword>
<name>A0A1X7NX95_9MICO</name>
<dbReference type="Proteomes" id="UP000193711">
    <property type="component" value="Unassembled WGS sequence"/>
</dbReference>
<accession>A0A1X7NX95</accession>
<sequence length="147" mass="15041">MGASAQEDVVLARVEERLGAQITRAARVARRRRACAVLAGVGLAAACVGAGISSFEAATPATVRDGAACYRTADLNEPDLAVSSVIEGLPEDIAERVETATALCGTDESVSAVCVRPDGLAAVFPTARDAPDGEWCARLGLDALASR</sequence>
<keyword evidence="1" id="KW-0472">Membrane</keyword>
<evidence type="ECO:0000313" key="3">
    <source>
        <dbReference type="Proteomes" id="UP000193711"/>
    </source>
</evidence>
<dbReference type="STRING" id="1891671.SAMN06295885_2095"/>
<organism evidence="2 3">
    <name type="scientific">Rathayibacter oskolensis</name>
    <dbReference type="NCBI Taxonomy" id="1891671"/>
    <lineage>
        <taxon>Bacteria</taxon>
        <taxon>Bacillati</taxon>
        <taxon>Actinomycetota</taxon>
        <taxon>Actinomycetes</taxon>
        <taxon>Micrococcales</taxon>
        <taxon>Microbacteriaceae</taxon>
        <taxon>Rathayibacter</taxon>
    </lineage>
</organism>
<evidence type="ECO:0000313" key="2">
    <source>
        <dbReference type="EMBL" id="SMH42907.1"/>
    </source>
</evidence>
<dbReference type="AlphaFoldDB" id="A0A1X7NX95"/>
<dbReference type="RefSeq" id="WP_129587996.1">
    <property type="nucleotide sequence ID" value="NZ_FXBM01000002.1"/>
</dbReference>
<gene>
    <name evidence="2" type="ORF">SAMN06295885_2095</name>
</gene>
<dbReference type="OrthoDB" id="5116229at2"/>
<evidence type="ECO:0000256" key="1">
    <source>
        <dbReference type="SAM" id="Phobius"/>
    </source>
</evidence>
<keyword evidence="1" id="KW-1133">Transmembrane helix</keyword>
<dbReference type="EMBL" id="FXBM01000002">
    <property type="protein sequence ID" value="SMH42907.1"/>
    <property type="molecule type" value="Genomic_DNA"/>
</dbReference>
<protein>
    <submittedName>
        <fullName evidence="2">Uncharacterized protein</fullName>
    </submittedName>
</protein>